<sequence>MALNNLWFIGRSRRVKRVAGFLMWRLIKDAARVLKDRSYNLAALKMYRWSGSHNDGWLVSIQVADR</sequence>
<proteinExistence type="predicted"/>
<dbReference type="AlphaFoldDB" id="A0A2T7BLQ7"/>
<dbReference type="EMBL" id="QCYK01000001">
    <property type="protein sequence ID" value="PUZ28615.1"/>
    <property type="molecule type" value="Genomic_DNA"/>
</dbReference>
<keyword evidence="2" id="KW-1185">Reference proteome</keyword>
<dbReference type="Proteomes" id="UP000244450">
    <property type="component" value="Unassembled WGS sequence"/>
</dbReference>
<accession>A0A2T7BLQ7</accession>
<gene>
    <name evidence="1" type="ORF">DCC81_03790</name>
</gene>
<organism evidence="1 2">
    <name type="scientific">Chitinophaga parva</name>
    <dbReference type="NCBI Taxonomy" id="2169414"/>
    <lineage>
        <taxon>Bacteria</taxon>
        <taxon>Pseudomonadati</taxon>
        <taxon>Bacteroidota</taxon>
        <taxon>Chitinophagia</taxon>
        <taxon>Chitinophagales</taxon>
        <taxon>Chitinophagaceae</taxon>
        <taxon>Chitinophaga</taxon>
    </lineage>
</organism>
<name>A0A2T7BLQ7_9BACT</name>
<evidence type="ECO:0000313" key="1">
    <source>
        <dbReference type="EMBL" id="PUZ28615.1"/>
    </source>
</evidence>
<evidence type="ECO:0000313" key="2">
    <source>
        <dbReference type="Proteomes" id="UP000244450"/>
    </source>
</evidence>
<reference evidence="1 2" key="1">
    <citation type="submission" date="2018-04" db="EMBL/GenBank/DDBJ databases">
        <title>Chitinophaga fuyangensis sp. nov., isolated from soil in a chemical factory.</title>
        <authorList>
            <person name="Chen K."/>
        </authorList>
    </citation>
    <scope>NUCLEOTIDE SEQUENCE [LARGE SCALE GENOMIC DNA]</scope>
    <source>
        <strain evidence="1 2">LY-1</strain>
    </source>
</reference>
<comment type="caution">
    <text evidence="1">The sequence shown here is derived from an EMBL/GenBank/DDBJ whole genome shotgun (WGS) entry which is preliminary data.</text>
</comment>
<protein>
    <submittedName>
        <fullName evidence="1">Uncharacterized protein</fullName>
    </submittedName>
</protein>